<dbReference type="GO" id="GO:0009307">
    <property type="term" value="P:DNA restriction-modification system"/>
    <property type="evidence" value="ECO:0007669"/>
    <property type="project" value="UniProtKB-KW"/>
</dbReference>
<evidence type="ECO:0000256" key="2">
    <source>
        <dbReference type="ARBA" id="ARBA00022747"/>
    </source>
</evidence>
<evidence type="ECO:0000259" key="4">
    <source>
        <dbReference type="Pfam" id="PF01420"/>
    </source>
</evidence>
<accession>A0A2N3HWT5</accession>
<dbReference type="PANTHER" id="PTHR30408:SF13">
    <property type="entry name" value="TYPE I RESTRICTION ENZYME HINDI SPECIFICITY SUBUNIT"/>
    <property type="match status" value="1"/>
</dbReference>
<dbReference type="Gene3D" id="3.90.220.20">
    <property type="entry name" value="DNA methylase specificity domains"/>
    <property type="match status" value="2"/>
</dbReference>
<dbReference type="EMBL" id="MVDD01000008">
    <property type="protein sequence ID" value="PKQ62526.1"/>
    <property type="molecule type" value="Genomic_DNA"/>
</dbReference>
<dbReference type="Proteomes" id="UP000233535">
    <property type="component" value="Unassembled WGS sequence"/>
</dbReference>
<feature type="domain" description="Type I restriction modification DNA specificity" evidence="4">
    <location>
        <begin position="256"/>
        <end position="408"/>
    </location>
</feature>
<organism evidence="5 6">
    <name type="scientific">Labilibaculum filiforme</name>
    <dbReference type="NCBI Taxonomy" id="1940526"/>
    <lineage>
        <taxon>Bacteria</taxon>
        <taxon>Pseudomonadati</taxon>
        <taxon>Bacteroidota</taxon>
        <taxon>Bacteroidia</taxon>
        <taxon>Marinilabiliales</taxon>
        <taxon>Marinifilaceae</taxon>
        <taxon>Labilibaculum</taxon>
    </lineage>
</organism>
<dbReference type="PANTHER" id="PTHR30408">
    <property type="entry name" value="TYPE-1 RESTRICTION ENZYME ECOKI SPECIFICITY PROTEIN"/>
    <property type="match status" value="1"/>
</dbReference>
<keyword evidence="3" id="KW-0238">DNA-binding</keyword>
<dbReference type="InterPro" id="IPR044946">
    <property type="entry name" value="Restrct_endonuc_typeI_TRD_sf"/>
</dbReference>
<name>A0A2N3HWT5_9BACT</name>
<dbReference type="InterPro" id="IPR000055">
    <property type="entry name" value="Restrct_endonuc_typeI_TRD"/>
</dbReference>
<dbReference type="AlphaFoldDB" id="A0A2N3HWT5"/>
<protein>
    <recommendedName>
        <fullName evidence="4">Type I restriction modification DNA specificity domain-containing protein</fullName>
    </recommendedName>
</protein>
<evidence type="ECO:0000313" key="5">
    <source>
        <dbReference type="EMBL" id="PKQ62526.1"/>
    </source>
</evidence>
<keyword evidence="6" id="KW-1185">Reference proteome</keyword>
<gene>
    <name evidence="5" type="ORF">BZG02_12445</name>
</gene>
<feature type="domain" description="Type I restriction modification DNA specificity" evidence="4">
    <location>
        <begin position="3"/>
        <end position="185"/>
    </location>
</feature>
<sequence length="464" mass="52756">MESKWKRVVISEVCELIVDCVNKTAPKVDFETPYKMLRTTNVRNGKIDTINCKYVTKEIFEKWTRRAKVLEGDVLLTREAPLGEVGRITSNDNLFLGQRLMQYRANPNKLDSRFLLYSFRSADLQHQFQMHEGTGSVVSHIRVPDCLKFKLDLPALSEQKRIAHILGSLDNKIELNRQMNQTLEQMAQALFKSWFVDFDPVIDNALAVGNSIPEELQAKAEKRKALGKDRKTLPEEIQKLFPNELEYSKELEKWVPLGWRVGKISDVADVIGGGTPSTKVDEYFSEKGIPWLSPKDLSGYEWKYISRGAKDISPLGLSKSSAKLMPKRSVLFSSRAPIGYVAIAENEVSTNQGFKSLVPNQNINSEYLYCFLKSKVEDIEAIATGSTFKEVSGAAFKNFPILIPDINILKNYQEKTDDWNNKRLTNQKQVESLTKLRDTLLPKLISGEVRVPDIEGMIENKNDK</sequence>
<dbReference type="GO" id="GO:0003677">
    <property type="term" value="F:DNA binding"/>
    <property type="evidence" value="ECO:0007669"/>
    <property type="project" value="UniProtKB-KW"/>
</dbReference>
<comment type="caution">
    <text evidence="5">The sequence shown here is derived from an EMBL/GenBank/DDBJ whole genome shotgun (WGS) entry which is preliminary data.</text>
</comment>
<dbReference type="CDD" id="cd17273">
    <property type="entry name" value="RMtype1_S_EcoJA69PI-TRD1-CR1_like"/>
    <property type="match status" value="1"/>
</dbReference>
<keyword evidence="2" id="KW-0680">Restriction system</keyword>
<dbReference type="SUPFAM" id="SSF116734">
    <property type="entry name" value="DNA methylase specificity domain"/>
    <property type="match status" value="2"/>
</dbReference>
<proteinExistence type="inferred from homology"/>
<dbReference type="OrthoDB" id="9816225at2"/>
<reference evidence="5 6" key="1">
    <citation type="journal article" date="2017" name="Front. Microbiol.">
        <title>Labilibaculum manganireducens gen. nov., sp. nov. and Labilibaculum filiforme sp. nov., Novel Bacteroidetes Isolated from Subsurface Sediments of the Baltic Sea.</title>
        <authorList>
            <person name="Vandieken V."/>
            <person name="Marshall I.P."/>
            <person name="Niemann H."/>
            <person name="Engelen B."/>
            <person name="Cypionka H."/>
        </authorList>
    </citation>
    <scope>NUCLEOTIDE SEQUENCE [LARGE SCALE GENOMIC DNA]</scope>
    <source>
        <strain evidence="5 6">59.16B</strain>
    </source>
</reference>
<dbReference type="Pfam" id="PF01420">
    <property type="entry name" value="Methylase_S"/>
    <property type="match status" value="2"/>
</dbReference>
<dbReference type="CDD" id="cd17246">
    <property type="entry name" value="RMtype1_S_SonII-TRD2-CR2_like"/>
    <property type="match status" value="1"/>
</dbReference>
<dbReference type="InterPro" id="IPR052021">
    <property type="entry name" value="Type-I_RS_S_subunit"/>
</dbReference>
<evidence type="ECO:0000313" key="6">
    <source>
        <dbReference type="Proteomes" id="UP000233535"/>
    </source>
</evidence>
<evidence type="ECO:0000256" key="1">
    <source>
        <dbReference type="ARBA" id="ARBA00010923"/>
    </source>
</evidence>
<comment type="similarity">
    <text evidence="1">Belongs to the type-I restriction system S methylase family.</text>
</comment>
<evidence type="ECO:0000256" key="3">
    <source>
        <dbReference type="ARBA" id="ARBA00023125"/>
    </source>
</evidence>